<feature type="domain" description="F-box" evidence="1">
    <location>
        <begin position="342"/>
        <end position="388"/>
    </location>
</feature>
<proteinExistence type="predicted"/>
<dbReference type="InParanoid" id="A0A3N4MH35"/>
<gene>
    <name evidence="2" type="ORF">L211DRAFT_482703</name>
</gene>
<dbReference type="Proteomes" id="UP000267821">
    <property type="component" value="Unassembled WGS sequence"/>
</dbReference>
<accession>A0A3N4MH35</accession>
<dbReference type="Pfam" id="PF12937">
    <property type="entry name" value="F-box-like"/>
    <property type="match status" value="1"/>
</dbReference>
<dbReference type="InterPro" id="IPR036047">
    <property type="entry name" value="F-box-like_dom_sf"/>
</dbReference>
<dbReference type="AlphaFoldDB" id="A0A3N4MH35"/>
<organism evidence="2 3">
    <name type="scientific">Terfezia boudieri ATCC MYA-4762</name>
    <dbReference type="NCBI Taxonomy" id="1051890"/>
    <lineage>
        <taxon>Eukaryota</taxon>
        <taxon>Fungi</taxon>
        <taxon>Dikarya</taxon>
        <taxon>Ascomycota</taxon>
        <taxon>Pezizomycotina</taxon>
        <taxon>Pezizomycetes</taxon>
        <taxon>Pezizales</taxon>
        <taxon>Pezizaceae</taxon>
        <taxon>Terfezia</taxon>
    </lineage>
</organism>
<reference evidence="2 3" key="1">
    <citation type="journal article" date="2018" name="Nat. Ecol. Evol.">
        <title>Pezizomycetes genomes reveal the molecular basis of ectomycorrhizal truffle lifestyle.</title>
        <authorList>
            <person name="Murat C."/>
            <person name="Payen T."/>
            <person name="Noel B."/>
            <person name="Kuo A."/>
            <person name="Morin E."/>
            <person name="Chen J."/>
            <person name="Kohler A."/>
            <person name="Krizsan K."/>
            <person name="Balestrini R."/>
            <person name="Da Silva C."/>
            <person name="Montanini B."/>
            <person name="Hainaut M."/>
            <person name="Levati E."/>
            <person name="Barry K.W."/>
            <person name="Belfiori B."/>
            <person name="Cichocki N."/>
            <person name="Clum A."/>
            <person name="Dockter R.B."/>
            <person name="Fauchery L."/>
            <person name="Guy J."/>
            <person name="Iotti M."/>
            <person name="Le Tacon F."/>
            <person name="Lindquist E.A."/>
            <person name="Lipzen A."/>
            <person name="Malagnac F."/>
            <person name="Mello A."/>
            <person name="Molinier V."/>
            <person name="Miyauchi S."/>
            <person name="Poulain J."/>
            <person name="Riccioni C."/>
            <person name="Rubini A."/>
            <person name="Sitrit Y."/>
            <person name="Splivallo R."/>
            <person name="Traeger S."/>
            <person name="Wang M."/>
            <person name="Zifcakova L."/>
            <person name="Wipf D."/>
            <person name="Zambonelli A."/>
            <person name="Paolocci F."/>
            <person name="Nowrousian M."/>
            <person name="Ottonello S."/>
            <person name="Baldrian P."/>
            <person name="Spatafora J.W."/>
            <person name="Henrissat B."/>
            <person name="Nagy L.G."/>
            <person name="Aury J.M."/>
            <person name="Wincker P."/>
            <person name="Grigoriev I.V."/>
            <person name="Bonfante P."/>
            <person name="Martin F.M."/>
        </authorList>
    </citation>
    <scope>NUCLEOTIDE SEQUENCE [LARGE SCALE GENOMIC DNA]</scope>
    <source>
        <strain evidence="2 3">ATCC MYA-4762</strain>
    </source>
</reference>
<dbReference type="InterPro" id="IPR001810">
    <property type="entry name" value="F-box_dom"/>
</dbReference>
<keyword evidence="3" id="KW-1185">Reference proteome</keyword>
<dbReference type="CDD" id="cd09917">
    <property type="entry name" value="F-box_SF"/>
    <property type="match status" value="1"/>
</dbReference>
<dbReference type="PROSITE" id="PS50181">
    <property type="entry name" value="FBOX"/>
    <property type="match status" value="1"/>
</dbReference>
<protein>
    <recommendedName>
        <fullName evidence="1">F-box domain-containing protein</fullName>
    </recommendedName>
</protein>
<evidence type="ECO:0000313" key="3">
    <source>
        <dbReference type="Proteomes" id="UP000267821"/>
    </source>
</evidence>
<name>A0A3N4MH35_9PEZI</name>
<evidence type="ECO:0000313" key="2">
    <source>
        <dbReference type="EMBL" id="RPB28055.1"/>
    </source>
</evidence>
<dbReference type="SMART" id="SM00256">
    <property type="entry name" value="FBOX"/>
    <property type="match status" value="1"/>
</dbReference>
<evidence type="ECO:0000259" key="1">
    <source>
        <dbReference type="PROSITE" id="PS50181"/>
    </source>
</evidence>
<sequence length="565" mass="61986">MMPAAHTMSPFYKHNMSRLDMKQWDEVYPGYATSKRASLRRQVKRWSKAIIGSTNSQSSSSCSSNEGPMSYSVIHMTATASIVTAAGSPAAVSSASISPTLNHPSPSSAWNNGSGYTLVAATLAGGSPSAARLVGRASSRRSVSISSTIRNYWESTSSLASSSRSNWSASTMPERMFGLQEENDELPDLQEENDELPDLQEENDELPNEAIIVETEVDMMEPTISESDMVTQVSSSNHLRVPGRHPQGLMLRLQTSYQSISTIESEVSCAGSWDKVSEAYSPNTDIGCEDNWGRGDVLGKTSLHDSSSLESANSAMVVKPTVIRSPIQDTIVAQAGFGASDSLSTMSMVAELLEHVLGYLTPLDITNLQLLCKSWNYLLRRSSVYHTLIRRRYHHMRLGPGAIQTTRTFEDLKRAVKQDIAIKEGRLSLLTQLDVPVHAPRVRYHSGYVCFNQVSSGALWNQGTGSCRGSHEILVYNLRQGKEDPTIFPCSPESKVLSVTLGGKAGNGVHMVYCEVDVNFNYFMLSLSWWQEKMANGLPVTLGSLRSRPGHYPNQWSSYRGSCEG</sequence>
<dbReference type="SUPFAM" id="SSF81383">
    <property type="entry name" value="F-box domain"/>
    <property type="match status" value="1"/>
</dbReference>
<dbReference type="OrthoDB" id="10377152at2759"/>
<dbReference type="Gene3D" id="1.20.1280.50">
    <property type="match status" value="1"/>
</dbReference>
<dbReference type="EMBL" id="ML121530">
    <property type="protein sequence ID" value="RPB28055.1"/>
    <property type="molecule type" value="Genomic_DNA"/>
</dbReference>